<evidence type="ECO:0000313" key="5">
    <source>
        <dbReference type="Proteomes" id="UP000551823"/>
    </source>
</evidence>
<dbReference type="GO" id="GO:0005856">
    <property type="term" value="C:cytoskeleton"/>
    <property type="evidence" value="ECO:0007669"/>
    <property type="project" value="UniProtKB-ARBA"/>
</dbReference>
<comment type="caution">
    <text evidence="4">The sequence shown here is derived from an EMBL/GenBank/DDBJ whole genome shotgun (WGS) entry which is preliminary data.</text>
</comment>
<keyword evidence="5" id="KW-1185">Reference proteome</keyword>
<dbReference type="InterPro" id="IPR025252">
    <property type="entry name" value="DUF4200"/>
</dbReference>
<dbReference type="AlphaFoldDB" id="A0A7L4C8V0"/>
<feature type="coiled-coil region" evidence="2">
    <location>
        <begin position="43"/>
        <end position="81"/>
    </location>
</feature>
<feature type="domain" description="DUF4200" evidence="3">
    <location>
        <begin position="38"/>
        <end position="143"/>
    </location>
</feature>
<accession>A0A7L4C8V0</accession>
<name>A0A7L4C8V0_9AVES</name>
<evidence type="ECO:0000313" key="4">
    <source>
        <dbReference type="EMBL" id="NXW46450.1"/>
    </source>
</evidence>
<reference evidence="4 5" key="1">
    <citation type="submission" date="2019-09" db="EMBL/GenBank/DDBJ databases">
        <title>Bird 10,000 Genomes (B10K) Project - Family phase.</title>
        <authorList>
            <person name="Zhang G."/>
        </authorList>
    </citation>
    <scope>NUCLEOTIDE SEQUENCE [LARGE SCALE GENOMIC DNA]</scope>
    <source>
        <strain evidence="4">B10K-DU-005-01</strain>
    </source>
</reference>
<feature type="coiled-coil region" evidence="2">
    <location>
        <begin position="192"/>
        <end position="219"/>
    </location>
</feature>
<feature type="non-terminal residue" evidence="4">
    <location>
        <position position="1"/>
    </location>
</feature>
<evidence type="ECO:0000259" key="3">
    <source>
        <dbReference type="Pfam" id="PF13863"/>
    </source>
</evidence>
<keyword evidence="1 2" id="KW-0175">Coiled coil</keyword>
<dbReference type="InterPro" id="IPR051147">
    <property type="entry name" value="CFAP_domain-containing"/>
</dbReference>
<proteinExistence type="predicted"/>
<dbReference type="PANTHER" id="PTHR21683">
    <property type="entry name" value="COILED-COIL DOMAIN-CONTAINING PROTEIN 42 LIKE-2-LIKE-RELATED"/>
    <property type="match status" value="1"/>
</dbReference>
<feature type="non-terminal residue" evidence="4">
    <location>
        <position position="314"/>
    </location>
</feature>
<evidence type="ECO:0000256" key="1">
    <source>
        <dbReference type="ARBA" id="ARBA00023054"/>
    </source>
</evidence>
<protein>
    <submittedName>
        <fullName evidence="4">CC42M protein</fullName>
    </submittedName>
</protein>
<organism evidence="4 5">
    <name type="scientific">Nyctiprogne leucopyga</name>
    <dbReference type="NCBI Taxonomy" id="382315"/>
    <lineage>
        <taxon>Eukaryota</taxon>
        <taxon>Metazoa</taxon>
        <taxon>Chordata</taxon>
        <taxon>Craniata</taxon>
        <taxon>Vertebrata</taxon>
        <taxon>Euteleostomi</taxon>
        <taxon>Archelosauria</taxon>
        <taxon>Archosauria</taxon>
        <taxon>Dinosauria</taxon>
        <taxon>Saurischia</taxon>
        <taxon>Theropoda</taxon>
        <taxon>Coelurosauria</taxon>
        <taxon>Aves</taxon>
        <taxon>Neognathae</taxon>
        <taxon>Neoaves</taxon>
        <taxon>Strisores</taxon>
        <taxon>Caprimulgiformes</taxon>
        <taxon>Caprimulgidae</taxon>
        <taxon>Chordeilinae</taxon>
        <taxon>Nyctiprogne</taxon>
    </lineage>
</organism>
<evidence type="ECO:0000256" key="2">
    <source>
        <dbReference type="SAM" id="Coils"/>
    </source>
</evidence>
<dbReference type="Proteomes" id="UP000551823">
    <property type="component" value="Unassembled WGS sequence"/>
</dbReference>
<dbReference type="Pfam" id="PF13863">
    <property type="entry name" value="DUF4200"/>
    <property type="match status" value="1"/>
</dbReference>
<dbReference type="PANTHER" id="PTHR21683:SF9">
    <property type="entry name" value="CILIA- AND FLAGELLA-ASSOCIATED PROTEIN 73"/>
    <property type="match status" value="1"/>
</dbReference>
<dbReference type="EMBL" id="VZZU01001317">
    <property type="protein sequence ID" value="NXW46450.1"/>
    <property type="molecule type" value="Genomic_DNA"/>
</dbReference>
<gene>
    <name evidence="4" type="primary">Cc42m</name>
    <name evidence="4" type="ORF">NYCLEU_R09276</name>
</gene>
<sequence>MSFDLEERLCTAFRDKLRLPTVPARDAAALLPSTRVLLKRREVAEMQRVLQSKQEEVRQRMERLAQRRQQLSQREERFRDVILKFNTFLKVLGWERQERARTAGLDAEVTRRHRELAELLQRRQRLGQRLQSLQGFSDYLQGVKVRSGQFQDIPAILAHFGALVGARVTLAQQAEAGWQQLAQGWARLRQYQEEADSELRRTQDELGQLRARLEATRHDVLQEESRWAHVQSTATQKTLLLGQIKLAVLNLFHLATAWLKVPVDVALEDTETQLDTVLLCMQGMAAICAELCPRQPGLSLPRLPAATNTCPLRH</sequence>